<reference evidence="3" key="1">
    <citation type="submission" date="2022-08" db="EMBL/GenBank/DDBJ databases">
        <authorList>
            <person name="Deng Y."/>
            <person name="Han X.-F."/>
            <person name="Zhang Y.-Q."/>
        </authorList>
    </citation>
    <scope>NUCLEOTIDE SEQUENCE</scope>
    <source>
        <strain evidence="3">CPCC 205716</strain>
    </source>
</reference>
<protein>
    <submittedName>
        <fullName evidence="3">Alpha/beta hydrolase</fullName>
    </submittedName>
</protein>
<dbReference type="GO" id="GO:0016787">
    <property type="term" value="F:hydrolase activity"/>
    <property type="evidence" value="ECO:0007669"/>
    <property type="project" value="UniProtKB-KW"/>
</dbReference>
<dbReference type="InterPro" id="IPR000639">
    <property type="entry name" value="Epox_hydrolase-like"/>
</dbReference>
<dbReference type="Proteomes" id="UP001165580">
    <property type="component" value="Unassembled WGS sequence"/>
</dbReference>
<name>A0ABT2GIC1_9MICO</name>
<dbReference type="EMBL" id="JANTEZ010000007">
    <property type="protein sequence ID" value="MCS5715975.1"/>
    <property type="molecule type" value="Genomic_DNA"/>
</dbReference>
<dbReference type="SUPFAM" id="SSF53474">
    <property type="entry name" value="alpha/beta-Hydrolases"/>
    <property type="match status" value="1"/>
</dbReference>
<dbReference type="InterPro" id="IPR000073">
    <property type="entry name" value="AB_hydrolase_1"/>
</dbReference>
<keyword evidence="4" id="KW-1185">Reference proteome</keyword>
<evidence type="ECO:0000313" key="4">
    <source>
        <dbReference type="Proteomes" id="UP001165580"/>
    </source>
</evidence>
<dbReference type="PANTHER" id="PTHR43329">
    <property type="entry name" value="EPOXIDE HYDROLASE"/>
    <property type="match status" value="1"/>
</dbReference>
<organism evidence="3 4">
    <name type="scientific">Herbiconiux gentiana</name>
    <dbReference type="NCBI Taxonomy" id="2970912"/>
    <lineage>
        <taxon>Bacteria</taxon>
        <taxon>Bacillati</taxon>
        <taxon>Actinomycetota</taxon>
        <taxon>Actinomycetes</taxon>
        <taxon>Micrococcales</taxon>
        <taxon>Microbacteriaceae</taxon>
        <taxon>Herbiconiux</taxon>
    </lineage>
</organism>
<sequence>MTLGELRTVLTADLEIAFHDSGSNAGLAADAPTAVLVHGFPYDVLSFEEVVPVLAARGVRAITPYLRGYGPTRFRDPATPRSGQQAAVGQDLLDLIDALALERPVVAGFDWGGRAACIAAAVRPQVIGGLVTVGGYAIQDIAASIDPASPLDEYRDWYQWYLHTDRGRAGLEADRDGLCGLLWRLWSPEWAGASAAFARSAPSLHNPDFVDVAVHSYRHRHRHAEGDPRFAELEAFLATTPPIGVPTISLDALADGFGPDDSRRTRDRFTGPFSIVALPGVGHDVPQEAPQDFADAVATLAGR</sequence>
<accession>A0ABT2GIC1</accession>
<dbReference type="Pfam" id="PF00561">
    <property type="entry name" value="Abhydrolase_1"/>
    <property type="match status" value="1"/>
</dbReference>
<evidence type="ECO:0000313" key="3">
    <source>
        <dbReference type="EMBL" id="MCS5715975.1"/>
    </source>
</evidence>
<proteinExistence type="predicted"/>
<evidence type="ECO:0000259" key="2">
    <source>
        <dbReference type="Pfam" id="PF00561"/>
    </source>
</evidence>
<dbReference type="Gene3D" id="3.40.50.1820">
    <property type="entry name" value="alpha/beta hydrolase"/>
    <property type="match status" value="1"/>
</dbReference>
<dbReference type="PRINTS" id="PR00412">
    <property type="entry name" value="EPOXHYDRLASE"/>
</dbReference>
<evidence type="ECO:0000256" key="1">
    <source>
        <dbReference type="ARBA" id="ARBA00022801"/>
    </source>
</evidence>
<keyword evidence="1 3" id="KW-0378">Hydrolase</keyword>
<comment type="caution">
    <text evidence="3">The sequence shown here is derived from an EMBL/GenBank/DDBJ whole genome shotgun (WGS) entry which is preliminary data.</text>
</comment>
<gene>
    <name evidence="3" type="ORF">NVV95_15630</name>
</gene>
<dbReference type="RefSeq" id="WP_259487478.1">
    <property type="nucleotide sequence ID" value="NZ_JANTEZ010000007.1"/>
</dbReference>
<dbReference type="InterPro" id="IPR029058">
    <property type="entry name" value="AB_hydrolase_fold"/>
</dbReference>
<feature type="domain" description="AB hydrolase-1" evidence="2">
    <location>
        <begin position="35"/>
        <end position="166"/>
    </location>
</feature>